<dbReference type="InterPro" id="IPR016024">
    <property type="entry name" value="ARM-type_fold"/>
</dbReference>
<dbReference type="Gene3D" id="1.25.10.10">
    <property type="entry name" value="Leucine-rich Repeat Variant"/>
    <property type="match status" value="1"/>
</dbReference>
<name>X1S879_9ZZZZ</name>
<comment type="caution">
    <text evidence="1">The sequence shown here is derived from an EMBL/GenBank/DDBJ whole genome shotgun (WGS) entry which is preliminary data.</text>
</comment>
<evidence type="ECO:0000313" key="1">
    <source>
        <dbReference type="EMBL" id="GAI89158.1"/>
    </source>
</evidence>
<reference evidence="1" key="1">
    <citation type="journal article" date="2014" name="Front. Microbiol.">
        <title>High frequency of phylogenetically diverse reductive dehalogenase-homologous genes in deep subseafloor sedimentary metagenomes.</title>
        <authorList>
            <person name="Kawai M."/>
            <person name="Futagami T."/>
            <person name="Toyoda A."/>
            <person name="Takaki Y."/>
            <person name="Nishi S."/>
            <person name="Hori S."/>
            <person name="Arai W."/>
            <person name="Tsubouchi T."/>
            <person name="Morono Y."/>
            <person name="Uchiyama I."/>
            <person name="Ito T."/>
            <person name="Fujiyama A."/>
            <person name="Inagaki F."/>
            <person name="Takami H."/>
        </authorList>
    </citation>
    <scope>NUCLEOTIDE SEQUENCE</scope>
    <source>
        <strain evidence="1">Expedition CK06-06</strain>
    </source>
</reference>
<dbReference type="SUPFAM" id="SSF48371">
    <property type="entry name" value="ARM repeat"/>
    <property type="match status" value="1"/>
</dbReference>
<sequence>MENKIIKNSPEKIYELTLKNNYGALIKLLNRLGRITVDFDKKPLLNLLKHDNERIRSLAVKNLAKIGDNSLVNVFINVVEKDNGSSVRREAISAIGRLRNSSNKQILFKYLNDSDPEIVLQAIRGLLVFKKDKD</sequence>
<evidence type="ECO:0008006" key="2">
    <source>
        <dbReference type="Google" id="ProtNLM"/>
    </source>
</evidence>
<proteinExistence type="predicted"/>
<dbReference type="EMBL" id="BARW01021505">
    <property type="protein sequence ID" value="GAI89158.1"/>
    <property type="molecule type" value="Genomic_DNA"/>
</dbReference>
<feature type="non-terminal residue" evidence="1">
    <location>
        <position position="134"/>
    </location>
</feature>
<dbReference type="Pfam" id="PF13646">
    <property type="entry name" value="HEAT_2"/>
    <property type="match status" value="1"/>
</dbReference>
<protein>
    <recommendedName>
        <fullName evidence="2">Condensin complex subunit 1 C-terminal domain-containing protein</fullName>
    </recommendedName>
</protein>
<gene>
    <name evidence="1" type="ORF">S12H4_36110</name>
</gene>
<organism evidence="1">
    <name type="scientific">marine sediment metagenome</name>
    <dbReference type="NCBI Taxonomy" id="412755"/>
    <lineage>
        <taxon>unclassified sequences</taxon>
        <taxon>metagenomes</taxon>
        <taxon>ecological metagenomes</taxon>
    </lineage>
</organism>
<dbReference type="InterPro" id="IPR011989">
    <property type="entry name" value="ARM-like"/>
</dbReference>
<dbReference type="AlphaFoldDB" id="X1S879"/>
<accession>X1S879</accession>